<dbReference type="InterPro" id="IPR053139">
    <property type="entry name" value="Surface_bspA-like"/>
</dbReference>
<dbReference type="Pfam" id="PF13489">
    <property type="entry name" value="Methyltransf_23"/>
    <property type="match status" value="1"/>
</dbReference>
<dbReference type="EMBL" id="BK014839">
    <property type="protein sequence ID" value="DAD78063.1"/>
    <property type="molecule type" value="Genomic_DNA"/>
</dbReference>
<dbReference type="InterPro" id="IPR026906">
    <property type="entry name" value="LRR_5"/>
</dbReference>
<reference evidence="1" key="1">
    <citation type="journal article" date="2021" name="Proc. Natl. Acad. Sci. U.S.A.">
        <title>A Catalog of Tens of Thousands of Viruses from Human Metagenomes Reveals Hidden Associations with Chronic Diseases.</title>
        <authorList>
            <person name="Tisza M.J."/>
            <person name="Buck C.B."/>
        </authorList>
    </citation>
    <scope>NUCLEOTIDE SEQUENCE</scope>
    <source>
        <strain evidence="1">Ctrgt10</strain>
    </source>
</reference>
<dbReference type="SUPFAM" id="SSF53335">
    <property type="entry name" value="S-adenosyl-L-methionine-dependent methyltransferases"/>
    <property type="match status" value="1"/>
</dbReference>
<evidence type="ECO:0000313" key="1">
    <source>
        <dbReference type="EMBL" id="DAD78063.1"/>
    </source>
</evidence>
<dbReference type="PANTHER" id="PTHR45661">
    <property type="entry name" value="SURFACE ANTIGEN"/>
    <property type="match status" value="1"/>
</dbReference>
<dbReference type="SUPFAM" id="SSF52058">
    <property type="entry name" value="L domain-like"/>
    <property type="match status" value="1"/>
</dbReference>
<dbReference type="Gene3D" id="3.40.50.150">
    <property type="entry name" value="Vaccinia Virus protein VP39"/>
    <property type="match status" value="1"/>
</dbReference>
<protein>
    <submittedName>
        <fullName evidence="1">Leucine-rich repeat protein</fullName>
    </submittedName>
</protein>
<dbReference type="Pfam" id="PF13306">
    <property type="entry name" value="LRR_5"/>
    <property type="match status" value="1"/>
</dbReference>
<dbReference type="PANTHER" id="PTHR45661:SF3">
    <property type="entry name" value="IG-LIKE DOMAIN-CONTAINING PROTEIN"/>
    <property type="match status" value="1"/>
</dbReference>
<sequence>MFELRDKIRELDFATDMKFDLLGLYEMSELTDAEKKLMATIIHNAENEEKAAEEVFEILNAPNAVNMDEDCDSTLTEDVEEEIQDGDEIVYNGEHLFVTNADYMDLGKWLWVTDNEEDRYNKKASGWSLAKELVDEVIGQPDEEELDESLKDFMFTVKCNDGPKELIKVVAEDKAKAEEYAKKMYAQNHTTYADDRHNKWSIEDGNCLNETLYGIKESEEDGLENATQEYTSANTSINSAKLPAIFSIVNFKPETINLDYGGGKFDNATTALEGKGVTNLVYDPYNRSSGHNKDVIDTVRKNGGADTVTCSNVLNVIKEPEARKAVIKNIYSLLKNSGTAYFTVYEGTGKGNEGPTKSGYQLNKKTGDYVEEISSVFPSVSRRGKLIIASKGASITEEFDDDWSDTLETGGEPTYCPDCGVKFVRDEEGDAICPKCNKTPYQLANERRKNESLNKNELEELFKLCNQLGIHTLGDLELFMKNEGKGKAILSALKDYLFFEIGDPDFQAKDESLKESDDSQFDKAVEAMKAYWNYQMSLEQLHNTLLKIYNNDAEKAFKVFVEYGDAARRAKNESLNESKADIDNFINKFGEDTYELFKKSTQRLKNKNISTDLTYHIKHTDKKDLDAILLNLQNRAITKDDNLTELAGDYEYLGEGKGYKVYKINDVIASINFGAGTGWCISGRYEHYGEKNYKPTREEAEKHWNSYTSRGVQFYFFIGTKDKVALALYPNTFTPDTTTSNIFVNKTNCEIYNERDKLDYSLLSSLPVDLINEHIIFEGIQGENGLYIKDDILFKCNRNKKNAVIPNGITKITDKAFASCKQLKTVTIPNSVTSIGNEAFSECSSLTSITIGSGVTSIGEYAFYFCSSLTSITLPNSVTSIGDYAFTHCSSLTSITIPNSVTSIGKLAFYDCTKLKNIMYKGTIAEWKDTLQLQGWDEEVLKSCTIHCTDGDISLSGKTAKSAKDESLKEDNDAEEWEEVASKSVEDSDGFLTDYVWYTDGNKHVFIFGDSDIYRPEDGYFDWEVDIVEGKEAEAYKEAQDWFNSYNGFAEELDEAQDIYDIQGQAVRDARRKEVLDEFKEIFTDEPGGINLDNKETLAIVRGYLEDMGYVVEVSETQNASHPIHIEWFK</sequence>
<accession>A0A8S5M7J1</accession>
<organism evidence="1">
    <name type="scientific">Siphoviridae sp. ctrgt10</name>
    <dbReference type="NCBI Taxonomy" id="2826479"/>
    <lineage>
        <taxon>Viruses</taxon>
        <taxon>Duplodnaviria</taxon>
        <taxon>Heunggongvirae</taxon>
        <taxon>Uroviricota</taxon>
        <taxon>Caudoviricetes</taxon>
    </lineage>
</organism>
<dbReference type="InterPro" id="IPR029063">
    <property type="entry name" value="SAM-dependent_MTases_sf"/>
</dbReference>
<dbReference type="Gene3D" id="3.80.10.10">
    <property type="entry name" value="Ribonuclease Inhibitor"/>
    <property type="match status" value="1"/>
</dbReference>
<dbReference type="InterPro" id="IPR032675">
    <property type="entry name" value="LRR_dom_sf"/>
</dbReference>
<name>A0A8S5M7J1_9CAUD</name>
<proteinExistence type="predicted"/>